<dbReference type="EMBL" id="KN839851">
    <property type="protein sequence ID" value="KIJ63318.1"/>
    <property type="molecule type" value="Genomic_DNA"/>
</dbReference>
<sequence>MCNQLSENLQEPQVGLDRVCDSNPMNRAFQVPDGNQMQRAKPSRRRSEAPKKPRRVPMKLKRPTQNRHMLQFYGIAVSPEWVQEFGRQRMAKEYLERADETTIAAYTLQLLEWLTKIDILVFEPAHNSGDAPPDCLLDGDVMILSVCSNDSEGYSDRPPQRNMDRLEEIVGRGPARWWVSSEEFY</sequence>
<reference evidence="2 3" key="1">
    <citation type="submission" date="2014-04" db="EMBL/GenBank/DDBJ databases">
        <title>Evolutionary Origins and Diversification of the Mycorrhizal Mutualists.</title>
        <authorList>
            <consortium name="DOE Joint Genome Institute"/>
            <consortium name="Mycorrhizal Genomics Consortium"/>
            <person name="Kohler A."/>
            <person name="Kuo A."/>
            <person name="Nagy L.G."/>
            <person name="Floudas D."/>
            <person name="Copeland A."/>
            <person name="Barry K.W."/>
            <person name="Cichocki N."/>
            <person name="Veneault-Fourrey C."/>
            <person name="LaButti K."/>
            <person name="Lindquist E.A."/>
            <person name="Lipzen A."/>
            <person name="Lundell T."/>
            <person name="Morin E."/>
            <person name="Murat C."/>
            <person name="Riley R."/>
            <person name="Ohm R."/>
            <person name="Sun H."/>
            <person name="Tunlid A."/>
            <person name="Henrissat B."/>
            <person name="Grigoriev I.V."/>
            <person name="Hibbett D.S."/>
            <person name="Martin F."/>
        </authorList>
    </citation>
    <scope>NUCLEOTIDE SEQUENCE [LARGE SCALE GENOMIC DNA]</scope>
    <source>
        <strain evidence="2 3">MD-312</strain>
    </source>
</reference>
<protein>
    <submittedName>
        <fullName evidence="2">Uncharacterized protein</fullName>
    </submittedName>
</protein>
<accession>A0A0C9W7R5</accession>
<gene>
    <name evidence="2" type="ORF">HYDPIDRAFT_113299</name>
</gene>
<evidence type="ECO:0000313" key="3">
    <source>
        <dbReference type="Proteomes" id="UP000053820"/>
    </source>
</evidence>
<dbReference type="Proteomes" id="UP000053820">
    <property type="component" value="Unassembled WGS sequence"/>
</dbReference>
<dbReference type="OrthoDB" id="2681843at2759"/>
<evidence type="ECO:0000313" key="2">
    <source>
        <dbReference type="EMBL" id="KIJ63318.1"/>
    </source>
</evidence>
<feature type="region of interest" description="Disordered" evidence="1">
    <location>
        <begin position="23"/>
        <end position="59"/>
    </location>
</feature>
<evidence type="ECO:0000256" key="1">
    <source>
        <dbReference type="SAM" id="MobiDB-lite"/>
    </source>
</evidence>
<dbReference type="HOGENOM" id="CLU_125567_1_0_1"/>
<organism evidence="2 3">
    <name type="scientific">Hydnomerulius pinastri MD-312</name>
    <dbReference type="NCBI Taxonomy" id="994086"/>
    <lineage>
        <taxon>Eukaryota</taxon>
        <taxon>Fungi</taxon>
        <taxon>Dikarya</taxon>
        <taxon>Basidiomycota</taxon>
        <taxon>Agaricomycotina</taxon>
        <taxon>Agaricomycetes</taxon>
        <taxon>Agaricomycetidae</taxon>
        <taxon>Boletales</taxon>
        <taxon>Boletales incertae sedis</taxon>
        <taxon>Leucogyrophana</taxon>
    </lineage>
</organism>
<keyword evidence="3" id="KW-1185">Reference proteome</keyword>
<proteinExistence type="predicted"/>
<name>A0A0C9W7R5_9AGAM</name>
<dbReference type="AlphaFoldDB" id="A0A0C9W7R5"/>